<organism evidence="3 4">
    <name type="scientific">Diversispora epigaea</name>
    <dbReference type="NCBI Taxonomy" id="1348612"/>
    <lineage>
        <taxon>Eukaryota</taxon>
        <taxon>Fungi</taxon>
        <taxon>Fungi incertae sedis</taxon>
        <taxon>Mucoromycota</taxon>
        <taxon>Glomeromycotina</taxon>
        <taxon>Glomeromycetes</taxon>
        <taxon>Diversisporales</taxon>
        <taxon>Diversisporaceae</taxon>
        <taxon>Diversispora</taxon>
    </lineage>
</organism>
<feature type="chain" id="PRO_5017289091" evidence="2">
    <location>
        <begin position="25"/>
        <end position="244"/>
    </location>
</feature>
<evidence type="ECO:0000313" key="4">
    <source>
        <dbReference type="Proteomes" id="UP000266861"/>
    </source>
</evidence>
<evidence type="ECO:0000313" key="3">
    <source>
        <dbReference type="EMBL" id="RHZ79766.1"/>
    </source>
</evidence>
<reference evidence="3 4" key="1">
    <citation type="submission" date="2018-08" db="EMBL/GenBank/DDBJ databases">
        <title>Genome and evolution of the arbuscular mycorrhizal fungus Diversispora epigaea (formerly Glomus versiforme) and its bacterial endosymbionts.</title>
        <authorList>
            <person name="Sun X."/>
            <person name="Fei Z."/>
            <person name="Harrison M."/>
        </authorList>
    </citation>
    <scope>NUCLEOTIDE SEQUENCE [LARGE SCALE GENOMIC DNA]</scope>
    <source>
        <strain evidence="3 4">IT104</strain>
    </source>
</reference>
<keyword evidence="2" id="KW-0732">Signal</keyword>
<dbReference type="AlphaFoldDB" id="A0A397J183"/>
<gene>
    <name evidence="3" type="ORF">Glove_141g28</name>
</gene>
<evidence type="ECO:0000256" key="1">
    <source>
        <dbReference type="SAM" id="Phobius"/>
    </source>
</evidence>
<keyword evidence="1" id="KW-0472">Membrane</keyword>
<keyword evidence="4" id="KW-1185">Reference proteome</keyword>
<dbReference type="Proteomes" id="UP000266861">
    <property type="component" value="Unassembled WGS sequence"/>
</dbReference>
<name>A0A397J183_9GLOM</name>
<feature type="signal peptide" evidence="2">
    <location>
        <begin position="1"/>
        <end position="24"/>
    </location>
</feature>
<keyword evidence="1" id="KW-0812">Transmembrane</keyword>
<proteinExistence type="predicted"/>
<keyword evidence="1" id="KW-1133">Transmembrane helix</keyword>
<comment type="caution">
    <text evidence="3">The sequence shown here is derived from an EMBL/GenBank/DDBJ whole genome shotgun (WGS) entry which is preliminary data.</text>
</comment>
<evidence type="ECO:0000256" key="2">
    <source>
        <dbReference type="SAM" id="SignalP"/>
    </source>
</evidence>
<dbReference type="OrthoDB" id="2408799at2759"/>
<feature type="transmembrane region" description="Helical" evidence="1">
    <location>
        <begin position="224"/>
        <end position="243"/>
    </location>
</feature>
<accession>A0A397J183</accession>
<dbReference type="EMBL" id="PQFF01000132">
    <property type="protein sequence ID" value="RHZ79766.1"/>
    <property type="molecule type" value="Genomic_DNA"/>
</dbReference>
<sequence>MSSMKSLFITILLVICLHVISSLAEYTFYDPWIITKIAGKRMRPGQKVTLKILSNYEDTFRFSIQRYGSNINKVLAENVNLKVGKNKVTVIIPSGDFVIPSSQYYISIAIELPVETTASFQIGDPGFGLTIYKPVPHYIIKVGNILEARWKGSYVPPGVDKSTINRIYCYFDSFKKSAHSPRSSKLFVDGMDFNFTSGGLDYKLPLDTIPNTLYKSIVILETTIFKLVIYPVVSWLFLNYCLIK</sequence>
<protein>
    <submittedName>
        <fullName evidence="3">Uncharacterized protein</fullName>
    </submittedName>
</protein>